<accession>A0A9E7I8H9</accession>
<dbReference type="PANTHER" id="PTHR47926">
    <property type="entry name" value="PENTATRICOPEPTIDE REPEAT-CONTAINING PROTEIN"/>
    <property type="match status" value="1"/>
</dbReference>
<keyword evidence="1" id="KW-0677">Repeat</keyword>
<dbReference type="Gene3D" id="1.25.40.10">
    <property type="entry name" value="Tetratricopeptide repeat domain"/>
    <property type="match status" value="4"/>
</dbReference>
<dbReference type="FunFam" id="1.25.40.10:FF:000555">
    <property type="entry name" value="Pentatricopeptide repeat-containing protein"/>
    <property type="match status" value="1"/>
</dbReference>
<feature type="repeat" description="PPR" evidence="3">
    <location>
        <begin position="557"/>
        <end position="587"/>
    </location>
</feature>
<dbReference type="EMBL" id="CP097511">
    <property type="protein sequence ID" value="URE48265.1"/>
    <property type="molecule type" value="Genomic_DNA"/>
</dbReference>
<evidence type="ECO:0000256" key="1">
    <source>
        <dbReference type="ARBA" id="ARBA00022737"/>
    </source>
</evidence>
<dbReference type="InterPro" id="IPR011990">
    <property type="entry name" value="TPR-like_helical_dom_sf"/>
</dbReference>
<feature type="region of interest" description="Disordered" evidence="4">
    <location>
        <begin position="36"/>
        <end position="56"/>
    </location>
</feature>
<keyword evidence="6" id="KW-1185">Reference proteome</keyword>
<evidence type="ECO:0000313" key="5">
    <source>
        <dbReference type="EMBL" id="URE48265.1"/>
    </source>
</evidence>
<reference evidence="5" key="1">
    <citation type="submission" date="2022-05" db="EMBL/GenBank/DDBJ databases">
        <title>The Musa troglodytarum L. genome provides insights into the mechanism of non-climacteric behaviour and enrichment of carotenoids.</title>
        <authorList>
            <person name="Wang J."/>
        </authorList>
    </citation>
    <scope>NUCLEOTIDE SEQUENCE</scope>
    <source>
        <tissue evidence="5">Leaf</tissue>
    </source>
</reference>
<dbReference type="AlphaFoldDB" id="A0A9E7I8H9"/>
<dbReference type="FunFam" id="1.25.40.10:FF:000344">
    <property type="entry name" value="Pentatricopeptide repeat-containing protein"/>
    <property type="match status" value="1"/>
</dbReference>
<proteinExistence type="inferred from homology"/>
<dbReference type="GO" id="GO:0003723">
    <property type="term" value="F:RNA binding"/>
    <property type="evidence" value="ECO:0007669"/>
    <property type="project" value="InterPro"/>
</dbReference>
<evidence type="ECO:0000256" key="3">
    <source>
        <dbReference type="PROSITE-ProRule" id="PRU00708"/>
    </source>
</evidence>
<dbReference type="InterPro" id="IPR046848">
    <property type="entry name" value="E_motif"/>
</dbReference>
<feature type="compositionally biased region" description="Basic and acidic residues" evidence="4">
    <location>
        <begin position="46"/>
        <end position="55"/>
    </location>
</feature>
<dbReference type="GO" id="GO:0009451">
    <property type="term" value="P:RNA modification"/>
    <property type="evidence" value="ECO:0007669"/>
    <property type="project" value="InterPro"/>
</dbReference>
<organism evidence="5 6">
    <name type="scientific">Musa troglodytarum</name>
    <name type="common">fe'i banana</name>
    <dbReference type="NCBI Taxonomy" id="320322"/>
    <lineage>
        <taxon>Eukaryota</taxon>
        <taxon>Viridiplantae</taxon>
        <taxon>Streptophyta</taxon>
        <taxon>Embryophyta</taxon>
        <taxon>Tracheophyta</taxon>
        <taxon>Spermatophyta</taxon>
        <taxon>Magnoliopsida</taxon>
        <taxon>Liliopsida</taxon>
        <taxon>Zingiberales</taxon>
        <taxon>Musaceae</taxon>
        <taxon>Musa</taxon>
    </lineage>
</organism>
<feature type="repeat" description="PPR" evidence="3">
    <location>
        <begin position="522"/>
        <end position="556"/>
    </location>
</feature>
<dbReference type="NCBIfam" id="TIGR00756">
    <property type="entry name" value="PPR"/>
    <property type="match status" value="5"/>
</dbReference>
<dbReference type="InterPro" id="IPR002885">
    <property type="entry name" value="PPR_rpt"/>
</dbReference>
<dbReference type="InterPro" id="IPR046960">
    <property type="entry name" value="PPR_At4g14850-like_plant"/>
</dbReference>
<name>A0A9E7I8H9_9LILI</name>
<evidence type="ECO:0000256" key="4">
    <source>
        <dbReference type="SAM" id="MobiDB-lite"/>
    </source>
</evidence>
<feature type="repeat" description="PPR" evidence="3">
    <location>
        <begin position="421"/>
        <end position="455"/>
    </location>
</feature>
<evidence type="ECO:0000256" key="2">
    <source>
        <dbReference type="ARBA" id="ARBA00061659"/>
    </source>
</evidence>
<feature type="repeat" description="PPR" evidence="3">
    <location>
        <begin position="188"/>
        <end position="218"/>
    </location>
</feature>
<feature type="repeat" description="PPR" evidence="3">
    <location>
        <begin position="219"/>
        <end position="253"/>
    </location>
</feature>
<dbReference type="PROSITE" id="PS51375">
    <property type="entry name" value="PPR"/>
    <property type="match status" value="5"/>
</dbReference>
<evidence type="ECO:0000313" key="6">
    <source>
        <dbReference type="Proteomes" id="UP001055439"/>
    </source>
</evidence>
<comment type="similarity">
    <text evidence="2">Belongs to the PPR family. PCMP-E subfamily.</text>
</comment>
<dbReference type="Pfam" id="PF13041">
    <property type="entry name" value="PPR_2"/>
    <property type="match status" value="3"/>
</dbReference>
<dbReference type="FunFam" id="1.25.40.10:FF:000212">
    <property type="entry name" value="Pentatricopeptide repeat-containing protein At2g03380, mitochondrial"/>
    <property type="match status" value="1"/>
</dbReference>
<dbReference type="Pfam" id="PF20431">
    <property type="entry name" value="E_motif"/>
    <property type="match status" value="1"/>
</dbReference>
<dbReference type="OrthoDB" id="185373at2759"/>
<dbReference type="PANTHER" id="PTHR47926:SF363">
    <property type="entry name" value="PENTATRICOPEPTIDE REPEAT-CONTAINING PROTEIN"/>
    <property type="match status" value="1"/>
</dbReference>
<dbReference type="FunFam" id="1.25.40.10:FF:000309">
    <property type="entry name" value="Pentatricopeptide repeat-containing protein, chloroplastic"/>
    <property type="match status" value="1"/>
</dbReference>
<gene>
    <name evidence="5" type="ORF">MUK42_02235</name>
</gene>
<protein>
    <submittedName>
        <fullName evidence="5">PPR repeat</fullName>
    </submittedName>
</protein>
<dbReference type="Pfam" id="PF01535">
    <property type="entry name" value="PPR"/>
    <property type="match status" value="4"/>
</dbReference>
<dbReference type="Proteomes" id="UP001055439">
    <property type="component" value="Chromosome 9"/>
</dbReference>
<sequence>MRAFHASTRNACLCPSPKTKAWADLALPLNPPDHSRPSLSTHFIKHPPDAPDRPHSPSTFLPLLSSCADIPALRRIHGLILVHGLNRHLPCQTKLFSSYGSLGDIESARMVFDRIPDPDLYSWRVMLRWYVLNERYGDTIRCYSQMRYRFHELDNTVFSLVLKACVRLLDLDEGRKLHGHTAKVGGLDSFVLNVLIDMYAKCGDMDSSRRLFDGLEDRNVVSWTSIISAYAQNDCAAEAVLLFNRMQEEGIELNEYTVGSMFTACSMLNALHQGKWVHGCVIKRGMCMNSFVGSALLDMYVKCGEVADARSVFDELDDVDLISWTAMIVGYTQRRCPLEALKLFSDTKWVAMVPNSVTIASVLSASAQLRDLESGNSIHALGIKLGVAECSVVANALIDMYAKCCMVEEANSIFKRVYRKDVVTWNAMVAGYSQNHQGREALTLFNQMRSDGCSPDAVTVVCVLSSCACLGDIHLGSSLHAYAIKFGFLSNTHVGTALVNFYNKYGDVTLANRVFDEMSNRSAVTWCAMMCGYGMQGDSAGSIDLFRRMVEKDLQPNEVTFTSILSTCSHTGMVDEGHEYFDSMSEHYNISPSMRHYACMVDMLARAGKIEEALEFIDRMPVQADINVWGALLHGCRLHSRFELGEGAVKRMMELLPHTSDYYVLMSNLYASDGRWNESVQIRKLMKERGLVKLPGCSSLGMNNP</sequence>